<keyword evidence="2" id="KW-1185">Reference proteome</keyword>
<sequence length="228" mass="25930">MGTGSKGSVIASILDDLTHLQIDTIIKSGMIAADPPEKVEELLTGVLGEYVRKLGVISRRNELDRFPRALSAKSFLELEELLIELQNFMDRNRIRMAEPDYILYSRMVYFCRYIKSKDEEFAVKGQPNVKLSAFNLVDSPDFELEGVSVRDKAKLRRYHDLGTEKVVLQTRIGLDGDVVARIEEGFANSPKQMLLDIHEKHTKLSVDFWSNLVNTVVTFVGKLFDFKS</sequence>
<protein>
    <submittedName>
        <fullName evidence="1">Uncharacterized protein</fullName>
    </submittedName>
</protein>
<comment type="caution">
    <text evidence="1">The sequence shown here is derived from an EMBL/GenBank/DDBJ whole genome shotgun (WGS) entry which is preliminary data.</text>
</comment>
<evidence type="ECO:0000313" key="2">
    <source>
        <dbReference type="Proteomes" id="UP001163821"/>
    </source>
</evidence>
<organism evidence="1 2">
    <name type="scientific">Gaoshiqia sediminis</name>
    <dbReference type="NCBI Taxonomy" id="2986998"/>
    <lineage>
        <taxon>Bacteria</taxon>
        <taxon>Pseudomonadati</taxon>
        <taxon>Bacteroidota</taxon>
        <taxon>Bacteroidia</taxon>
        <taxon>Marinilabiliales</taxon>
        <taxon>Prolixibacteraceae</taxon>
        <taxon>Gaoshiqia</taxon>
    </lineage>
</organism>
<name>A0AA41YAB5_9BACT</name>
<reference evidence="1" key="1">
    <citation type="submission" date="2022-10" db="EMBL/GenBank/DDBJ databases">
        <title>Gaoshiqiia sediminis gen. nov., sp. nov., isolated from coastal sediment.</title>
        <authorList>
            <person name="Yu W.X."/>
            <person name="Mu D.S."/>
            <person name="Du J.Z."/>
            <person name="Liang Y.Q."/>
        </authorList>
    </citation>
    <scope>NUCLEOTIDE SEQUENCE</scope>
    <source>
        <strain evidence="1">A06</strain>
    </source>
</reference>
<dbReference type="Proteomes" id="UP001163821">
    <property type="component" value="Unassembled WGS sequence"/>
</dbReference>
<gene>
    <name evidence="1" type="ORF">N2K84_17740</name>
</gene>
<dbReference type="AlphaFoldDB" id="A0AA41YAB5"/>
<accession>A0AA41YAB5</accession>
<evidence type="ECO:0000313" key="1">
    <source>
        <dbReference type="EMBL" id="MCW0484586.1"/>
    </source>
</evidence>
<dbReference type="EMBL" id="JAPAAF010000042">
    <property type="protein sequence ID" value="MCW0484586.1"/>
    <property type="molecule type" value="Genomic_DNA"/>
</dbReference>
<proteinExistence type="predicted"/>
<dbReference type="RefSeq" id="WP_282593178.1">
    <property type="nucleotide sequence ID" value="NZ_JAPAAF010000042.1"/>
</dbReference>